<keyword evidence="2" id="KW-1185">Reference proteome</keyword>
<dbReference type="EMBL" id="JAENHL010000007">
    <property type="protein sequence ID" value="MBK1867218.1"/>
    <property type="molecule type" value="Genomic_DNA"/>
</dbReference>
<name>A0ACC5R4C3_9HYPH</name>
<comment type="caution">
    <text evidence="1">The sequence shown here is derived from an EMBL/GenBank/DDBJ whole genome shotgun (WGS) entry which is preliminary data.</text>
</comment>
<evidence type="ECO:0000313" key="2">
    <source>
        <dbReference type="Proteomes" id="UP000616151"/>
    </source>
</evidence>
<sequence>MNNPLKRRFAQKQKATLSWLLIPSAFTAESMAQTGFDGLIVDMQHGVQDYQSMVACFQALHAHPVARLARVPANEAGIIGKTLDAGAHGIICPMIGSEAEAEALVRAAKYPPRGTRSNGPVRAGLYTYGPSSYQATANDETLVIAMIETKQGVDNIDDILAVPGIDSIYVGPTDLGFSMGLPPILDREEPEILAIYAHLLKRSAAAGVVAGIHVATPAYARRMLDMGFLWTSIGADVAYMTAAAKVAAAC</sequence>
<proteinExistence type="predicted"/>
<reference evidence="1" key="1">
    <citation type="submission" date="2021-01" db="EMBL/GenBank/DDBJ databases">
        <authorList>
            <person name="Sun Q."/>
        </authorList>
    </citation>
    <scope>NUCLEOTIDE SEQUENCE</scope>
    <source>
        <strain evidence="1">YIM B02566</strain>
    </source>
</reference>
<evidence type="ECO:0000313" key="1">
    <source>
        <dbReference type="EMBL" id="MBK1867218.1"/>
    </source>
</evidence>
<dbReference type="Proteomes" id="UP000616151">
    <property type="component" value="Unassembled WGS sequence"/>
</dbReference>
<gene>
    <name evidence="1" type="ORF">JHL16_12750</name>
</gene>
<organism evidence="1 2">
    <name type="scientific">Taklimakanibacter albus</name>
    <dbReference type="NCBI Taxonomy" id="2800327"/>
    <lineage>
        <taxon>Bacteria</taxon>
        <taxon>Pseudomonadati</taxon>
        <taxon>Pseudomonadota</taxon>
        <taxon>Alphaproteobacteria</taxon>
        <taxon>Hyphomicrobiales</taxon>
        <taxon>Aestuariivirgaceae</taxon>
        <taxon>Taklimakanibacter</taxon>
    </lineage>
</organism>
<protein>
    <submittedName>
        <fullName evidence="1">2,4-dihydroxyhept-2-ene-1,7-dioic acid aldolase</fullName>
    </submittedName>
</protein>
<accession>A0ACC5R4C3</accession>